<evidence type="ECO:0000313" key="3">
    <source>
        <dbReference type="EMBL" id="MBD8045827.1"/>
    </source>
</evidence>
<organism evidence="3 4">
    <name type="scientific">Clostridium faecium</name>
    <dbReference type="NCBI Taxonomy" id="2762223"/>
    <lineage>
        <taxon>Bacteria</taxon>
        <taxon>Bacillati</taxon>
        <taxon>Bacillota</taxon>
        <taxon>Clostridia</taxon>
        <taxon>Eubacteriales</taxon>
        <taxon>Clostridiaceae</taxon>
        <taxon>Clostridium</taxon>
    </lineage>
</organism>
<dbReference type="Pfam" id="PF17989">
    <property type="entry name" value="ALP_N"/>
    <property type="match status" value="1"/>
</dbReference>
<comment type="caution">
    <text evidence="3">The sequence shown here is derived from an EMBL/GenBank/DDBJ whole genome shotgun (WGS) entry which is preliminary data.</text>
</comment>
<accession>A0ABR8YNL1</accession>
<evidence type="ECO:0000313" key="4">
    <source>
        <dbReference type="Proteomes" id="UP000627166"/>
    </source>
</evidence>
<proteinExistence type="predicted"/>
<feature type="domain" description="Actin-like protein N-terminal" evidence="1">
    <location>
        <begin position="5"/>
        <end position="139"/>
    </location>
</feature>
<keyword evidence="4" id="KW-1185">Reference proteome</keyword>
<dbReference type="Proteomes" id="UP000627166">
    <property type="component" value="Unassembled WGS sequence"/>
</dbReference>
<sequence length="300" mass="33932">MKIIGVDNGNTVVKTSEGIEFENKVAAEITEINKEDIKVIYEGNDYTLGVETGSANISRNRHLKIQYKISLLTSIAKSFTSENNIECKVVVGTPVELFNNKGHVESIKNTIMQWGPQKITVNNVEKSIKILDTEIFPEAGIVFSDKSRFKDEKTLIIDLGGSTVDISLWNGLRLETFKTYKEGMVTLYTKVITKVNKEEKTDLRNSQAKYMINKDEYMINQKLTNIQYIKPVVELYVNNIISEINQNFELDKVNSIQLIGGGAIMLFNYFKEEYANAELVDNAAFANANTFKKIGEAIWL</sequence>
<feature type="domain" description="Actin homologue MreB-like C-terminal" evidence="2">
    <location>
        <begin position="156"/>
        <end position="271"/>
    </location>
</feature>
<gene>
    <name evidence="3" type="ORF">H9637_02025</name>
</gene>
<dbReference type="InterPro" id="IPR049067">
    <property type="entry name" value="MreB-like_C"/>
</dbReference>
<dbReference type="InterPro" id="IPR043129">
    <property type="entry name" value="ATPase_NBD"/>
</dbReference>
<evidence type="ECO:0000259" key="2">
    <source>
        <dbReference type="Pfam" id="PF21522"/>
    </source>
</evidence>
<dbReference type="EMBL" id="JACSQB010000018">
    <property type="protein sequence ID" value="MBD8045827.1"/>
    <property type="molecule type" value="Genomic_DNA"/>
</dbReference>
<dbReference type="InterPro" id="IPR040607">
    <property type="entry name" value="ALP_N"/>
</dbReference>
<name>A0ABR8YNL1_9CLOT</name>
<dbReference type="SUPFAM" id="SSF53067">
    <property type="entry name" value="Actin-like ATPase domain"/>
    <property type="match status" value="2"/>
</dbReference>
<protein>
    <submittedName>
        <fullName evidence="3">ParM/StbA family protein</fullName>
    </submittedName>
</protein>
<dbReference type="Pfam" id="PF21522">
    <property type="entry name" value="MreB-like_C"/>
    <property type="match status" value="1"/>
</dbReference>
<dbReference type="RefSeq" id="WP_191738801.1">
    <property type="nucleotide sequence ID" value="NZ_JACSQB010000018.1"/>
</dbReference>
<reference evidence="3 4" key="1">
    <citation type="submission" date="2020-08" db="EMBL/GenBank/DDBJ databases">
        <title>A Genomic Blueprint of the Chicken Gut Microbiome.</title>
        <authorList>
            <person name="Gilroy R."/>
            <person name="Ravi A."/>
            <person name="Getino M."/>
            <person name="Pursley I."/>
            <person name="Horton D.L."/>
            <person name="Alikhan N.-F."/>
            <person name="Baker D."/>
            <person name="Gharbi K."/>
            <person name="Hall N."/>
            <person name="Watson M."/>
            <person name="Adriaenssens E.M."/>
            <person name="Foster-Nyarko E."/>
            <person name="Jarju S."/>
            <person name="Secka A."/>
            <person name="Antonio M."/>
            <person name="Oren A."/>
            <person name="Chaudhuri R."/>
            <person name="La Ragione R.M."/>
            <person name="Hildebrand F."/>
            <person name="Pallen M.J."/>
        </authorList>
    </citation>
    <scope>NUCLEOTIDE SEQUENCE [LARGE SCALE GENOMIC DNA]</scope>
    <source>
        <strain evidence="3 4">N37</strain>
    </source>
</reference>
<evidence type="ECO:0000259" key="1">
    <source>
        <dbReference type="Pfam" id="PF17989"/>
    </source>
</evidence>
<dbReference type="Gene3D" id="3.30.420.40">
    <property type="match status" value="2"/>
</dbReference>